<protein>
    <submittedName>
        <fullName evidence="1">Uncharacterized protein</fullName>
    </submittedName>
</protein>
<accession>A0A8S5T6L9</accession>
<evidence type="ECO:0000313" key="1">
    <source>
        <dbReference type="EMBL" id="DAF58889.1"/>
    </source>
</evidence>
<name>A0A8S5T6L9_9CAUD</name>
<organism evidence="1">
    <name type="scientific">Siphoviridae sp. ctxMM9</name>
    <dbReference type="NCBI Taxonomy" id="2827973"/>
    <lineage>
        <taxon>Viruses</taxon>
        <taxon>Duplodnaviria</taxon>
        <taxon>Heunggongvirae</taxon>
        <taxon>Uroviricota</taxon>
        <taxon>Caudoviricetes</taxon>
    </lineage>
</organism>
<reference evidence="1" key="1">
    <citation type="journal article" date="2021" name="Proc. Natl. Acad. Sci. U.S.A.">
        <title>A Catalog of Tens of Thousands of Viruses from Human Metagenomes Reveals Hidden Associations with Chronic Diseases.</title>
        <authorList>
            <person name="Tisza M.J."/>
            <person name="Buck C.B."/>
        </authorList>
    </citation>
    <scope>NUCLEOTIDE SEQUENCE</scope>
    <source>
        <strain evidence="1">CtxMM9</strain>
    </source>
</reference>
<sequence>MKLVKTSKYNLKYNYYVTETGKIYSEYSKKFLSA</sequence>
<proteinExistence type="predicted"/>
<dbReference type="EMBL" id="BK032759">
    <property type="protein sequence ID" value="DAF58889.1"/>
    <property type="molecule type" value="Genomic_DNA"/>
</dbReference>